<name>A0A2C9KYK6_BIOGL</name>
<dbReference type="InterPro" id="IPR013783">
    <property type="entry name" value="Ig-like_fold"/>
</dbReference>
<evidence type="ECO:0008006" key="3">
    <source>
        <dbReference type="Google" id="ProtNLM"/>
    </source>
</evidence>
<dbReference type="SUPFAM" id="SSF49265">
    <property type="entry name" value="Fibronectin type III"/>
    <property type="match status" value="1"/>
</dbReference>
<dbReference type="EnsemblMetazoa" id="BGLB025039-RA">
    <property type="protein sequence ID" value="BGLB025039-PA"/>
    <property type="gene ID" value="BGLB025039"/>
</dbReference>
<evidence type="ECO:0000313" key="1">
    <source>
        <dbReference type="EnsemblMetazoa" id="BGLB025039-PA"/>
    </source>
</evidence>
<dbReference type="KEGG" id="bgt:106076227"/>
<sequence>MFSWMTLADRPFHYEITLTSIVDLSQSVQIQVPCPETSPKETMVGVRVQNMSSFTSYNVTVRGVGGGGAGRAVSRVFRTDKSGELGCSGQDLVCCSNPILFHHLIQTSQRTLQLTRQT</sequence>
<organism evidence="1 2">
    <name type="scientific">Biomphalaria glabrata</name>
    <name type="common">Bloodfluke planorb</name>
    <name type="synonym">Freshwater snail</name>
    <dbReference type="NCBI Taxonomy" id="6526"/>
    <lineage>
        <taxon>Eukaryota</taxon>
        <taxon>Metazoa</taxon>
        <taxon>Spiralia</taxon>
        <taxon>Lophotrochozoa</taxon>
        <taxon>Mollusca</taxon>
        <taxon>Gastropoda</taxon>
        <taxon>Heterobranchia</taxon>
        <taxon>Euthyneura</taxon>
        <taxon>Panpulmonata</taxon>
        <taxon>Hygrophila</taxon>
        <taxon>Lymnaeoidea</taxon>
        <taxon>Planorbidae</taxon>
        <taxon>Biomphalaria</taxon>
    </lineage>
</organism>
<protein>
    <recommendedName>
        <fullName evidence="3">Fibronectin type-III domain-containing protein</fullName>
    </recommendedName>
</protein>
<dbReference type="AlphaFoldDB" id="A0A2C9KYK6"/>
<gene>
    <name evidence="1" type="primary">106076227</name>
</gene>
<dbReference type="Gene3D" id="2.60.40.10">
    <property type="entry name" value="Immunoglobulins"/>
    <property type="match status" value="1"/>
</dbReference>
<dbReference type="VEuPathDB" id="VectorBase:BGLB025039"/>
<accession>A0A2C9KYK6</accession>
<dbReference type="InterPro" id="IPR036116">
    <property type="entry name" value="FN3_sf"/>
</dbReference>
<evidence type="ECO:0000313" key="2">
    <source>
        <dbReference type="Proteomes" id="UP000076420"/>
    </source>
</evidence>
<dbReference type="Proteomes" id="UP000076420">
    <property type="component" value="Unassembled WGS sequence"/>
</dbReference>
<reference evidence="1" key="1">
    <citation type="submission" date="2020-05" db="UniProtKB">
        <authorList>
            <consortium name="EnsemblMetazoa"/>
        </authorList>
    </citation>
    <scope>IDENTIFICATION</scope>
    <source>
        <strain evidence="1">BB02</strain>
    </source>
</reference>
<proteinExistence type="predicted"/>
<dbReference type="VEuPathDB" id="VectorBase:BGLAX_047816"/>